<keyword evidence="4" id="KW-1185">Reference proteome</keyword>
<evidence type="ECO:0000313" key="3">
    <source>
        <dbReference type="EMBL" id="KAG0583951.1"/>
    </source>
</evidence>
<protein>
    <submittedName>
        <fullName evidence="3">Uncharacterized protein</fullName>
    </submittedName>
</protein>
<feature type="region of interest" description="Disordered" evidence="2">
    <location>
        <begin position="1"/>
        <end position="132"/>
    </location>
</feature>
<reference evidence="3" key="1">
    <citation type="submission" date="2020-06" db="EMBL/GenBank/DDBJ databases">
        <title>WGS assembly of Ceratodon purpureus strain R40.</title>
        <authorList>
            <person name="Carey S.B."/>
            <person name="Jenkins J."/>
            <person name="Shu S."/>
            <person name="Lovell J.T."/>
            <person name="Sreedasyam A."/>
            <person name="Maumus F."/>
            <person name="Tiley G.P."/>
            <person name="Fernandez-Pozo N."/>
            <person name="Barry K."/>
            <person name="Chen C."/>
            <person name="Wang M."/>
            <person name="Lipzen A."/>
            <person name="Daum C."/>
            <person name="Saski C.A."/>
            <person name="Payton A.C."/>
            <person name="Mcbreen J.C."/>
            <person name="Conrad R.E."/>
            <person name="Kollar L.M."/>
            <person name="Olsson S."/>
            <person name="Huttunen S."/>
            <person name="Landis J.B."/>
            <person name="Wickett N.J."/>
            <person name="Johnson M.G."/>
            <person name="Rensing S.A."/>
            <person name="Grimwood J."/>
            <person name="Schmutz J."/>
            <person name="Mcdaniel S.F."/>
        </authorList>
    </citation>
    <scope>NUCLEOTIDE SEQUENCE</scope>
    <source>
        <strain evidence="3">R40</strain>
    </source>
</reference>
<feature type="region of interest" description="Disordered" evidence="2">
    <location>
        <begin position="680"/>
        <end position="739"/>
    </location>
</feature>
<feature type="coiled-coil region" evidence="1">
    <location>
        <begin position="517"/>
        <end position="544"/>
    </location>
</feature>
<keyword evidence="1" id="KW-0175">Coiled coil</keyword>
<organism evidence="3 4">
    <name type="scientific">Ceratodon purpureus</name>
    <name type="common">Fire moss</name>
    <name type="synonym">Dicranum purpureum</name>
    <dbReference type="NCBI Taxonomy" id="3225"/>
    <lineage>
        <taxon>Eukaryota</taxon>
        <taxon>Viridiplantae</taxon>
        <taxon>Streptophyta</taxon>
        <taxon>Embryophyta</taxon>
        <taxon>Bryophyta</taxon>
        <taxon>Bryophytina</taxon>
        <taxon>Bryopsida</taxon>
        <taxon>Dicranidae</taxon>
        <taxon>Pseudoditrichales</taxon>
        <taxon>Ditrichaceae</taxon>
        <taxon>Ceratodon</taxon>
    </lineage>
</organism>
<proteinExistence type="predicted"/>
<feature type="compositionally biased region" description="Acidic residues" evidence="2">
    <location>
        <begin position="1"/>
        <end position="22"/>
    </location>
</feature>
<dbReference type="EMBL" id="CM026423">
    <property type="protein sequence ID" value="KAG0583951.1"/>
    <property type="molecule type" value="Genomic_DNA"/>
</dbReference>
<evidence type="ECO:0000313" key="4">
    <source>
        <dbReference type="Proteomes" id="UP000822688"/>
    </source>
</evidence>
<feature type="compositionally biased region" description="Polar residues" evidence="2">
    <location>
        <begin position="687"/>
        <end position="713"/>
    </location>
</feature>
<sequence>MASEEDMASDEESVDAGGEADSDLPKPEFPNGRRPSTGTDIGFEESISESELTPSEAQIDDTPKSSSKARGSTLKRSSTGDDLGSGRQRTSNAGFGSAIFKPREPIKEGRGSRKQWGSGRAPKGLEGVDLENPGVKELLRRLSKIEASSSSSSGHEEQASPNPCLQRRGIKALHRAVQENEMPMRMAYEQLDELAANAERVKFAIERNRSLLTLQVKKANERVLRVAFMVWSLETEYHKQKKLQLRRALSWSIRGLMSRAFKGWRVLSKLGTKMKRFEASAIKILQRRKLGLTWKAWGDMVTEVRRTNENIKKEKRLRKSIDKQFKEDLAKKAIYVMRRFHLRRYFRFFQEGLEIRRQSREFLRQILILLLKKFAFRMFIGLRDAARKRVDERAFIKARVRITLLRRCMKGWWTSLSKNAHMRRSVQDDHLLRSVFYKWTTWVKGRKDLRERWQGYHRKLGRNLRNRTFMAFVDVVWERKRVRRLVERQLQKSNRRLLNRCFQGWISFMQMGAQKKMQNVQRFASKAEKKIEKLRLENERLSTIIDTGEWSKERVSDLVGAQQVLSAERVALTKLIGRLQRQHQLAVDQHGQQEHEIRHLKDQLMSENNYFQRNKLLVKGASRFNTLMRVMKNDMLKKGNTAAATAANPEIVYQVGNMAMDQVSVFPDGELHIKAVKPRKKGRWSNIIPNSSTTGTPSVVSNRPPLSSRSHTPITPLKPRIPEPRWQPDPPWQSYTRRS</sequence>
<evidence type="ECO:0000256" key="2">
    <source>
        <dbReference type="SAM" id="MobiDB-lite"/>
    </source>
</evidence>
<evidence type="ECO:0000256" key="1">
    <source>
        <dbReference type="SAM" id="Coils"/>
    </source>
</evidence>
<gene>
    <name evidence="3" type="ORF">KC19_3G174500</name>
</gene>
<dbReference type="AlphaFoldDB" id="A0A8T0IM59"/>
<dbReference type="Proteomes" id="UP000822688">
    <property type="component" value="Chromosome 3"/>
</dbReference>
<feature type="compositionally biased region" description="Polar residues" evidence="2">
    <location>
        <begin position="64"/>
        <end position="77"/>
    </location>
</feature>
<comment type="caution">
    <text evidence="3">The sequence shown here is derived from an EMBL/GenBank/DDBJ whole genome shotgun (WGS) entry which is preliminary data.</text>
</comment>
<name>A0A8T0IM59_CERPU</name>
<accession>A0A8T0IM59</accession>
<dbReference type="OrthoDB" id="1922948at2759"/>
<feature type="compositionally biased region" description="Basic and acidic residues" evidence="2">
    <location>
        <begin position="101"/>
        <end position="111"/>
    </location>
</feature>